<dbReference type="InterPro" id="IPR029044">
    <property type="entry name" value="Nucleotide-diphossugar_trans"/>
</dbReference>
<comment type="similarity">
    <text evidence="2">Belongs to the glycosyltransferase 2 family.</text>
</comment>
<accession>A0ABV5LWP4</accession>
<reference evidence="6 7" key="1">
    <citation type="submission" date="2024-09" db="EMBL/GenBank/DDBJ databases">
        <authorList>
            <person name="Sun Q."/>
            <person name="Mori K."/>
        </authorList>
    </citation>
    <scope>NUCLEOTIDE SEQUENCE [LARGE SCALE GENOMIC DNA]</scope>
    <source>
        <strain evidence="6 7">TISTR 1856</strain>
    </source>
</reference>
<evidence type="ECO:0000313" key="6">
    <source>
        <dbReference type="EMBL" id="MFB9378507.1"/>
    </source>
</evidence>
<comment type="caution">
    <text evidence="6">The sequence shown here is derived from an EMBL/GenBank/DDBJ whole genome shotgun (WGS) entry which is preliminary data.</text>
</comment>
<evidence type="ECO:0000259" key="5">
    <source>
        <dbReference type="Pfam" id="PF00535"/>
    </source>
</evidence>
<organism evidence="6 7">
    <name type="scientific">Kineococcus gynurae</name>
    <dbReference type="NCBI Taxonomy" id="452979"/>
    <lineage>
        <taxon>Bacteria</taxon>
        <taxon>Bacillati</taxon>
        <taxon>Actinomycetota</taxon>
        <taxon>Actinomycetes</taxon>
        <taxon>Kineosporiales</taxon>
        <taxon>Kineosporiaceae</taxon>
        <taxon>Kineococcus</taxon>
    </lineage>
</organism>
<proteinExistence type="inferred from homology"/>
<evidence type="ECO:0000256" key="1">
    <source>
        <dbReference type="ARBA" id="ARBA00004776"/>
    </source>
</evidence>
<dbReference type="Gene3D" id="3.90.550.10">
    <property type="entry name" value="Spore Coat Polysaccharide Biosynthesis Protein SpsA, Chain A"/>
    <property type="match status" value="1"/>
</dbReference>
<evidence type="ECO:0000256" key="3">
    <source>
        <dbReference type="ARBA" id="ARBA00022676"/>
    </source>
</evidence>
<protein>
    <submittedName>
        <fullName evidence="6">Glycosyltransferase</fullName>
        <ecNumber evidence="6">2.4.-.-</ecNumber>
    </submittedName>
</protein>
<comment type="pathway">
    <text evidence="1">Cell wall biogenesis; cell wall polysaccharide biosynthesis.</text>
</comment>
<feature type="domain" description="Glycosyltransferase 2-like" evidence="5">
    <location>
        <begin position="7"/>
        <end position="143"/>
    </location>
</feature>
<evidence type="ECO:0000256" key="2">
    <source>
        <dbReference type="ARBA" id="ARBA00006739"/>
    </source>
</evidence>
<dbReference type="GO" id="GO:0016757">
    <property type="term" value="F:glycosyltransferase activity"/>
    <property type="evidence" value="ECO:0007669"/>
    <property type="project" value="UniProtKB-KW"/>
</dbReference>
<dbReference type="InterPro" id="IPR001173">
    <property type="entry name" value="Glyco_trans_2-like"/>
</dbReference>
<gene>
    <name evidence="6" type="ORF">ACFFVI_16195</name>
</gene>
<dbReference type="EMBL" id="JBHMDM010000007">
    <property type="protein sequence ID" value="MFB9378507.1"/>
    <property type="molecule type" value="Genomic_DNA"/>
</dbReference>
<sequence>MPRSVDVIVPVKDDPRVADCVRALLAQDHPADLVTIYVADNGSAAPPRHLESLSPRVVVLEEPRPGSYAARNAALRTADGDVVAFTDSDCLPDPSWLSEAVRALDSGVDVVAGHVEVYPRDARRPHPVEAFEMLNAFRQDRSAAQGWAVTANVVVPRTVLDEVGEFNADLPSGGDAEWCHRAVAAGHPPVYVPSAVVRHPARGSYTEAWTKLRRVADGRRRRVALGENPPGGLSVRSFTPPLGSAARAVRTAKLRTPRAKAAYVVGAFWMTYARVGAALHRG</sequence>
<keyword evidence="3 6" id="KW-0328">Glycosyltransferase</keyword>
<name>A0ABV5LWP4_9ACTN</name>
<dbReference type="PANTHER" id="PTHR43179:SF12">
    <property type="entry name" value="GALACTOFURANOSYLTRANSFERASE GLFT2"/>
    <property type="match status" value="1"/>
</dbReference>
<dbReference type="EC" id="2.4.-.-" evidence="6"/>
<keyword evidence="7" id="KW-1185">Reference proteome</keyword>
<dbReference type="PANTHER" id="PTHR43179">
    <property type="entry name" value="RHAMNOSYLTRANSFERASE WBBL"/>
    <property type="match status" value="1"/>
</dbReference>
<evidence type="ECO:0000256" key="4">
    <source>
        <dbReference type="ARBA" id="ARBA00022679"/>
    </source>
</evidence>
<keyword evidence="4 6" id="KW-0808">Transferase</keyword>
<evidence type="ECO:0000313" key="7">
    <source>
        <dbReference type="Proteomes" id="UP001589748"/>
    </source>
</evidence>
<dbReference type="Pfam" id="PF00535">
    <property type="entry name" value="Glycos_transf_2"/>
    <property type="match status" value="1"/>
</dbReference>
<dbReference type="RefSeq" id="WP_380136850.1">
    <property type="nucleotide sequence ID" value="NZ_JBHLUI010000008.1"/>
</dbReference>
<dbReference type="SUPFAM" id="SSF53448">
    <property type="entry name" value="Nucleotide-diphospho-sugar transferases"/>
    <property type="match status" value="1"/>
</dbReference>
<dbReference type="Proteomes" id="UP001589748">
    <property type="component" value="Unassembled WGS sequence"/>
</dbReference>